<sequence length="351" mass="38887">MTSSDMGFPGWSGPAPPAVNSSPTEAMSGNARRGAEQRGTSGAHSAFACQSASTCTCTCTLAPEKDEHSGTVANSTCFLVQGEQMDLTENQNERIAHLGQRQALCVHVVLRPRWFFHPVPVLNSERWTGCPHSLRCEWTVEDPSEPVLSHQAARTGLTVTEEHSVITPTESNHAYKLHPKKLFEAIVCMFTHSLFLTVHDSLQLLKVPQFDLQLLHLGLHQQSHQGLYLPLFYCCQVLQTRGKDGETVDYTPINTPPSVLSPSAALAAEEATRGSTTDARKATVLMTGPLRPERDTEERQEQMSERRPKFWQSEGFSLLFSGKYNMCCEADTCERESTAKNVAESTRWPQV</sequence>
<comment type="caution">
    <text evidence="2">The sequence shown here is derived from an EMBL/GenBank/DDBJ whole genome shotgun (WGS) entry which is preliminary data.</text>
</comment>
<protein>
    <submittedName>
        <fullName evidence="2">Uncharacterized protein</fullName>
    </submittedName>
</protein>
<feature type="compositionally biased region" description="Basic and acidic residues" evidence="1">
    <location>
        <begin position="291"/>
        <end position="308"/>
    </location>
</feature>
<keyword evidence="3" id="KW-1185">Reference proteome</keyword>
<organism evidence="2 3">
    <name type="scientific">Liparis tanakae</name>
    <name type="common">Tanaka's snailfish</name>
    <dbReference type="NCBI Taxonomy" id="230148"/>
    <lineage>
        <taxon>Eukaryota</taxon>
        <taxon>Metazoa</taxon>
        <taxon>Chordata</taxon>
        <taxon>Craniata</taxon>
        <taxon>Vertebrata</taxon>
        <taxon>Euteleostomi</taxon>
        <taxon>Actinopterygii</taxon>
        <taxon>Neopterygii</taxon>
        <taxon>Teleostei</taxon>
        <taxon>Neoteleostei</taxon>
        <taxon>Acanthomorphata</taxon>
        <taxon>Eupercaria</taxon>
        <taxon>Perciformes</taxon>
        <taxon>Cottioidei</taxon>
        <taxon>Cottales</taxon>
        <taxon>Liparidae</taxon>
        <taxon>Liparis</taxon>
    </lineage>
</organism>
<dbReference type="Proteomes" id="UP000314294">
    <property type="component" value="Unassembled WGS sequence"/>
</dbReference>
<feature type="region of interest" description="Disordered" evidence="1">
    <location>
        <begin position="288"/>
        <end position="308"/>
    </location>
</feature>
<dbReference type="AlphaFoldDB" id="A0A4Z2J7A7"/>
<evidence type="ECO:0000313" key="2">
    <source>
        <dbReference type="EMBL" id="TNN85831.1"/>
    </source>
</evidence>
<feature type="region of interest" description="Disordered" evidence="1">
    <location>
        <begin position="1"/>
        <end position="39"/>
    </location>
</feature>
<reference evidence="2 3" key="1">
    <citation type="submission" date="2019-03" db="EMBL/GenBank/DDBJ databases">
        <title>First draft genome of Liparis tanakae, snailfish: a comprehensive survey of snailfish specific genes.</title>
        <authorList>
            <person name="Kim W."/>
            <person name="Song I."/>
            <person name="Jeong J.-H."/>
            <person name="Kim D."/>
            <person name="Kim S."/>
            <person name="Ryu S."/>
            <person name="Song J.Y."/>
            <person name="Lee S.K."/>
        </authorList>
    </citation>
    <scope>NUCLEOTIDE SEQUENCE [LARGE SCALE GENOMIC DNA]</scope>
    <source>
        <tissue evidence="2">Muscle</tissue>
    </source>
</reference>
<name>A0A4Z2J7A7_9TELE</name>
<proteinExistence type="predicted"/>
<accession>A0A4Z2J7A7</accession>
<dbReference type="EMBL" id="SRLO01000019">
    <property type="protein sequence ID" value="TNN85831.1"/>
    <property type="molecule type" value="Genomic_DNA"/>
</dbReference>
<gene>
    <name evidence="2" type="ORF">EYF80_004078</name>
</gene>
<evidence type="ECO:0000313" key="3">
    <source>
        <dbReference type="Proteomes" id="UP000314294"/>
    </source>
</evidence>
<evidence type="ECO:0000256" key="1">
    <source>
        <dbReference type="SAM" id="MobiDB-lite"/>
    </source>
</evidence>